<reference evidence="3" key="1">
    <citation type="submission" date="2022-03" db="EMBL/GenBank/DDBJ databases">
        <title>Draft genome sequence of Aduncisulcus paluster, a free-living microaerophilic Fornicata.</title>
        <authorList>
            <person name="Yuyama I."/>
            <person name="Kume K."/>
            <person name="Tamura T."/>
            <person name="Inagaki Y."/>
            <person name="Hashimoto T."/>
        </authorList>
    </citation>
    <scope>NUCLEOTIDE SEQUENCE</scope>
    <source>
        <strain evidence="3">NY0171</strain>
    </source>
</reference>
<evidence type="ECO:0000256" key="1">
    <source>
        <dbReference type="ARBA" id="ARBA00010490"/>
    </source>
</evidence>
<keyword evidence="4" id="KW-1185">Reference proteome</keyword>
<feature type="region of interest" description="Disordered" evidence="2">
    <location>
        <begin position="94"/>
        <end position="139"/>
    </location>
</feature>
<sequence length="139" mass="15640">MNPETITSLDGFKPEESPEEAQKKQQQRQMRAAREDILFKIVSKEGLERLHTVEIGHPSVADKAKNLILNFVQQRKLSPLVPDSEVKKILEGITKSSSTHVKETHKPAVTHGSMKFGDEDSSSDDSSSDDFSRRRIVIK</sequence>
<dbReference type="SUPFAM" id="SSF46950">
    <property type="entry name" value="Double-stranded DNA-binding domain"/>
    <property type="match status" value="1"/>
</dbReference>
<proteinExistence type="inferred from homology"/>
<dbReference type="Proteomes" id="UP001057375">
    <property type="component" value="Unassembled WGS sequence"/>
</dbReference>
<comment type="similarity">
    <text evidence="1">Belongs to the PDCD5 family.</text>
</comment>
<evidence type="ECO:0000256" key="2">
    <source>
        <dbReference type="SAM" id="MobiDB-lite"/>
    </source>
</evidence>
<feature type="compositionally biased region" description="Basic and acidic residues" evidence="2">
    <location>
        <begin position="12"/>
        <end position="23"/>
    </location>
</feature>
<dbReference type="EMBL" id="BQXS01012744">
    <property type="protein sequence ID" value="GKT27435.1"/>
    <property type="molecule type" value="Genomic_DNA"/>
</dbReference>
<evidence type="ECO:0000313" key="4">
    <source>
        <dbReference type="Proteomes" id="UP001057375"/>
    </source>
</evidence>
<organism evidence="3 4">
    <name type="scientific">Aduncisulcus paluster</name>
    <dbReference type="NCBI Taxonomy" id="2918883"/>
    <lineage>
        <taxon>Eukaryota</taxon>
        <taxon>Metamonada</taxon>
        <taxon>Carpediemonas-like organisms</taxon>
        <taxon>Aduncisulcus</taxon>
    </lineage>
</organism>
<dbReference type="Pfam" id="PF01984">
    <property type="entry name" value="dsDNA_bind"/>
    <property type="match status" value="1"/>
</dbReference>
<dbReference type="Gene3D" id="1.10.8.140">
    <property type="entry name" value="PDCD5-like"/>
    <property type="match status" value="1"/>
</dbReference>
<protein>
    <submittedName>
        <fullName evidence="3">PDCD5-like protein</fullName>
    </submittedName>
</protein>
<gene>
    <name evidence="3" type="ORF">ADUPG1_013832</name>
</gene>
<comment type="caution">
    <text evidence="3">The sequence shown here is derived from an EMBL/GenBank/DDBJ whole genome shotgun (WGS) entry which is preliminary data.</text>
</comment>
<accession>A0ABQ5K7X9</accession>
<dbReference type="InterPro" id="IPR002836">
    <property type="entry name" value="PDCD5-like"/>
</dbReference>
<dbReference type="InterPro" id="IPR036883">
    <property type="entry name" value="PDCD5-like_sf"/>
</dbReference>
<evidence type="ECO:0000313" key="3">
    <source>
        <dbReference type="EMBL" id="GKT27435.1"/>
    </source>
</evidence>
<feature type="region of interest" description="Disordered" evidence="2">
    <location>
        <begin position="1"/>
        <end position="31"/>
    </location>
</feature>
<name>A0ABQ5K7X9_9EUKA</name>
<feature type="compositionally biased region" description="Acidic residues" evidence="2">
    <location>
        <begin position="119"/>
        <end position="128"/>
    </location>
</feature>